<dbReference type="GO" id="GO:0005886">
    <property type="term" value="C:plasma membrane"/>
    <property type="evidence" value="ECO:0007669"/>
    <property type="project" value="TreeGrafter"/>
</dbReference>
<dbReference type="InParanoid" id="A0A3P8W372"/>
<evidence type="ECO:0000259" key="8">
    <source>
        <dbReference type="PROSITE" id="PS50287"/>
    </source>
</evidence>
<organism evidence="9 10">
    <name type="scientific">Cynoglossus semilaevis</name>
    <name type="common">Tongue sole</name>
    <dbReference type="NCBI Taxonomy" id="244447"/>
    <lineage>
        <taxon>Eukaryota</taxon>
        <taxon>Metazoa</taxon>
        <taxon>Chordata</taxon>
        <taxon>Craniata</taxon>
        <taxon>Vertebrata</taxon>
        <taxon>Euteleostomi</taxon>
        <taxon>Actinopterygii</taxon>
        <taxon>Neopterygii</taxon>
        <taxon>Teleostei</taxon>
        <taxon>Neoteleostei</taxon>
        <taxon>Acanthomorphata</taxon>
        <taxon>Carangaria</taxon>
        <taxon>Pleuronectiformes</taxon>
        <taxon>Pleuronectoidei</taxon>
        <taxon>Cynoglossidae</taxon>
        <taxon>Cynoglossinae</taxon>
        <taxon>Cynoglossus</taxon>
    </lineage>
</organism>
<feature type="binding site" evidence="5">
    <location>
        <position position="656"/>
    </location>
    <ligand>
        <name>cyanocob(III)alamin</name>
        <dbReference type="ChEBI" id="CHEBI:17439"/>
    </ligand>
</feature>
<dbReference type="Pfam" id="PF00530">
    <property type="entry name" value="SRCR"/>
    <property type="match status" value="2"/>
</dbReference>
<dbReference type="InterPro" id="IPR036772">
    <property type="entry name" value="SRCR-like_dom_sf"/>
</dbReference>
<evidence type="ECO:0000256" key="4">
    <source>
        <dbReference type="ARBA" id="ARBA00023180"/>
    </source>
</evidence>
<keyword evidence="3 6" id="KW-1015">Disulfide bond</keyword>
<name>A0A3P8W372_CYNSE</name>
<evidence type="ECO:0000256" key="2">
    <source>
        <dbReference type="ARBA" id="ARBA00022737"/>
    </source>
</evidence>
<feature type="disulfide bond" evidence="7">
    <location>
        <begin position="214"/>
        <end position="275"/>
    </location>
</feature>
<reference evidence="9" key="2">
    <citation type="submission" date="2025-09" db="UniProtKB">
        <authorList>
            <consortium name="Ensembl"/>
        </authorList>
    </citation>
    <scope>IDENTIFICATION</scope>
</reference>
<feature type="disulfide bond" evidence="6">
    <location>
        <begin position="411"/>
        <end position="454"/>
    </location>
</feature>
<dbReference type="GO" id="GO:0031419">
    <property type="term" value="F:cobalamin binding"/>
    <property type="evidence" value="ECO:0007669"/>
    <property type="project" value="InterPro"/>
</dbReference>
<comment type="caution">
    <text evidence="7">Lacks conserved residue(s) required for the propagation of feature annotation.</text>
</comment>
<dbReference type="InterPro" id="IPR002157">
    <property type="entry name" value="Cbl-bd_prot"/>
</dbReference>
<dbReference type="InterPro" id="IPR027954">
    <property type="entry name" value="Transcobalamin-like_C"/>
</dbReference>
<evidence type="ECO:0000313" key="10">
    <source>
        <dbReference type="Proteomes" id="UP000265120"/>
    </source>
</evidence>
<feature type="domain" description="SRCR" evidence="8">
    <location>
        <begin position="53"/>
        <end position="151"/>
    </location>
</feature>
<dbReference type="AlphaFoldDB" id="A0A3P8W372"/>
<dbReference type="GO" id="GO:0015889">
    <property type="term" value="P:cobalamin transport"/>
    <property type="evidence" value="ECO:0007669"/>
    <property type="project" value="InterPro"/>
</dbReference>
<dbReference type="GO" id="GO:0004252">
    <property type="term" value="F:serine-type endopeptidase activity"/>
    <property type="evidence" value="ECO:0007669"/>
    <property type="project" value="TreeGrafter"/>
</dbReference>
<feature type="binding site" evidence="5">
    <location>
        <position position="536"/>
    </location>
    <ligand>
        <name>cyanocob(III)alamin</name>
        <dbReference type="ChEBI" id="CHEBI:17439"/>
    </ligand>
</feature>
<dbReference type="GeneTree" id="ENSGT00950000183145"/>
<dbReference type="FunFam" id="3.10.250.10:FF:000006">
    <property type="entry name" value="neurotrypsin isoform X2"/>
    <property type="match status" value="2"/>
</dbReference>
<dbReference type="Gene3D" id="1.50.10.20">
    <property type="match status" value="1"/>
</dbReference>
<keyword evidence="2" id="KW-0677">Repeat</keyword>
<feature type="binding site" evidence="5">
    <location>
        <position position="678"/>
    </location>
    <ligand>
        <name>cyanocob(III)alamin</name>
        <dbReference type="ChEBI" id="CHEBI:17439"/>
    </ligand>
</feature>
<reference evidence="9" key="1">
    <citation type="submission" date="2025-08" db="UniProtKB">
        <authorList>
            <consortium name="Ensembl"/>
        </authorList>
    </citation>
    <scope>IDENTIFICATION</scope>
</reference>
<evidence type="ECO:0000256" key="3">
    <source>
        <dbReference type="ARBA" id="ARBA00023157"/>
    </source>
</evidence>
<evidence type="ECO:0000256" key="7">
    <source>
        <dbReference type="PROSITE-ProRule" id="PRU00196"/>
    </source>
</evidence>
<dbReference type="InterPro" id="IPR001190">
    <property type="entry name" value="SRCR"/>
</dbReference>
<feature type="disulfide bond" evidence="7">
    <location>
        <begin position="245"/>
        <end position="255"/>
    </location>
</feature>
<keyword evidence="1" id="KW-0732">Signal</keyword>
<dbReference type="Gene3D" id="3.10.250.10">
    <property type="entry name" value="SRCR-like domain"/>
    <property type="match status" value="2"/>
</dbReference>
<dbReference type="PANTHER" id="PTHR48071:SF24">
    <property type="entry name" value="DELETED IN MALIGNANT BRAIN TUMORS 1 PROTEIN-LIKE"/>
    <property type="match status" value="1"/>
</dbReference>
<feature type="disulfide bond" evidence="7">
    <location>
        <begin position="201"/>
        <end position="265"/>
    </location>
</feature>
<evidence type="ECO:0000256" key="6">
    <source>
        <dbReference type="PIRSR" id="PIRSR602157-2"/>
    </source>
</evidence>
<dbReference type="GO" id="GO:0031638">
    <property type="term" value="P:zymogen activation"/>
    <property type="evidence" value="ECO:0007669"/>
    <property type="project" value="TreeGrafter"/>
</dbReference>
<dbReference type="Proteomes" id="UP000265120">
    <property type="component" value="Unassembled WGS sequence"/>
</dbReference>
<keyword evidence="10" id="KW-1185">Reference proteome</keyword>
<dbReference type="PANTHER" id="PTHR48071">
    <property type="entry name" value="SRCR DOMAIN-CONTAINING PROTEIN"/>
    <property type="match status" value="1"/>
</dbReference>
<feature type="disulfide bond" evidence="7">
    <location>
        <begin position="120"/>
        <end position="130"/>
    </location>
</feature>
<dbReference type="SMART" id="SM00202">
    <property type="entry name" value="SR"/>
    <property type="match status" value="2"/>
</dbReference>
<dbReference type="PROSITE" id="PS00420">
    <property type="entry name" value="SRCR_1"/>
    <property type="match status" value="2"/>
</dbReference>
<evidence type="ECO:0000256" key="1">
    <source>
        <dbReference type="ARBA" id="ARBA00022729"/>
    </source>
</evidence>
<keyword evidence="4" id="KW-0325">Glycoprotein</keyword>
<dbReference type="SUPFAM" id="SSF56487">
    <property type="entry name" value="SRCR-like"/>
    <property type="match status" value="2"/>
</dbReference>
<sequence>MLQREALVKGFADGSTQQKMCHKCQIVFDIFHEQISRLCSVLTAFVLVLLHLVRLVGGSHRCEGRLEVQYNGRWGTVCDDKWDMVDADVVCRQLGCGSSEWLNSRFGPGTGPILLDDVGCTGNETSISECPNLGWNVHNCSHYEDVSLTCKEDTTEDNGALNSPHYEKLDSGDGGVRLVNGNNPCEGRLEVFYQGNWGTVCDDDWDLRDANVVCRQIGCGHGVALHYSSVFDHGTDLILLDNVNCHGSESNLTECSSMGWLRHNCGHHEDVGLTCSGTSGNRLIVSLIEDLLHSLETQTGAPNPSIYLALRLSAHHNLSMERAYLERLLNEMPGQLQNSTRPVTGLLALFILSLRASCHDLDIVLPHINGGTASLLTHMERQMHLETMKIHDDNVPLSNFYQYSLGVIALCTADIQVDRDFTEALINAVEQQQFTHGDYVSIDTYALAGIALQCVEDSLFPVYNGTKLDTALSKIKGTILDSQRPDGHLGNEFSTGNAVQALIAMGSSAVEFIGANRAIWSAVRGNVYHNPMGISQILPALQGTSYLTIKTMTCLNEDDSVVVEPLEPVVVLPNENTVGVAVEVVMSNGSGHHYLVDVPLNSTLLHTLELLQEANVGFTFGTTPSLWGPYLSVVNGVEALSSERQYWHLSSNGVSLTEGIGDYKIEYGQTITIAMSSY</sequence>
<feature type="binding site" evidence="5">
    <location>
        <begin position="398"/>
        <end position="402"/>
    </location>
    <ligand>
        <name>cyanocob(III)alamin</name>
        <dbReference type="ChEBI" id="CHEBI:17439"/>
    </ligand>
</feature>
<feature type="domain" description="SRCR" evidence="8">
    <location>
        <begin position="176"/>
        <end position="276"/>
    </location>
</feature>
<dbReference type="PROSITE" id="PS50287">
    <property type="entry name" value="SRCR_2"/>
    <property type="match status" value="2"/>
</dbReference>
<dbReference type="Pfam" id="PF01122">
    <property type="entry name" value="Cobalamin_bind"/>
    <property type="match status" value="1"/>
</dbReference>
<dbReference type="PRINTS" id="PR00258">
    <property type="entry name" value="SPERACTRCPTR"/>
</dbReference>
<proteinExistence type="predicted"/>
<dbReference type="Ensembl" id="ENSCSET00000021229.1">
    <property type="protein sequence ID" value="ENSCSEP00000020957.1"/>
    <property type="gene ID" value="ENSCSEG00000013382.1"/>
</dbReference>
<protein>
    <submittedName>
        <fullName evidence="9">Transcobalamin-2-like</fullName>
    </submittedName>
</protein>
<evidence type="ECO:0000256" key="5">
    <source>
        <dbReference type="PIRSR" id="PIRSR602157-1"/>
    </source>
</evidence>
<accession>A0A3P8W372</accession>
<keyword evidence="5" id="KW-0170">Cobalt</keyword>
<feature type="binding site" evidence="5">
    <location>
        <position position="443"/>
    </location>
    <ligand>
        <name>cyanocob(III)alamin</name>
        <dbReference type="ChEBI" id="CHEBI:17439"/>
    </ligand>
</feature>
<feature type="binding site" evidence="5">
    <location>
        <begin position="647"/>
        <end position="649"/>
    </location>
    <ligand>
        <name>cyanocob(III)alamin</name>
        <dbReference type="ChEBI" id="CHEBI:17439"/>
    </ligand>
</feature>
<dbReference type="Pfam" id="PF14478">
    <property type="entry name" value="DUF4430"/>
    <property type="match status" value="1"/>
</dbReference>
<dbReference type="Gene3D" id="2.170.130.30">
    <property type="match status" value="1"/>
</dbReference>
<feature type="binding site" evidence="5">
    <location>
        <position position="491"/>
    </location>
    <ligand>
        <name>cyanocob(III)alamin</name>
        <dbReference type="ChEBI" id="CHEBI:17439"/>
    </ligand>
</feature>
<evidence type="ECO:0000313" key="9">
    <source>
        <dbReference type="Ensembl" id="ENSCSEP00000020957.1"/>
    </source>
</evidence>
<feature type="binding site" evidence="5">
    <location>
        <begin position="630"/>
        <end position="631"/>
    </location>
    <ligand>
        <name>cyanocob(III)alamin</name>
        <dbReference type="ChEBI" id="CHEBI:17439"/>
    </ligand>
</feature>